<protein>
    <submittedName>
        <fullName evidence="5">LuxR C-terminal-related transcriptional regulator</fullName>
    </submittedName>
</protein>
<dbReference type="PANTHER" id="PTHR43214">
    <property type="entry name" value="TWO-COMPONENT RESPONSE REGULATOR"/>
    <property type="match status" value="1"/>
</dbReference>
<evidence type="ECO:0000259" key="4">
    <source>
        <dbReference type="PROSITE" id="PS50043"/>
    </source>
</evidence>
<name>A0AAW5B3I9_9BACI</name>
<dbReference type="PROSITE" id="PS50043">
    <property type="entry name" value="HTH_LUXR_2"/>
    <property type="match status" value="1"/>
</dbReference>
<reference evidence="5 6" key="1">
    <citation type="journal article" date="2022" name="Evol. Bioinform. Online">
        <title>Draft Genome Sequence of Oceanobacillus jordanicus Strain GSFE11, a Halotolerant Plant Growth-Promoting Bacterial Endophyte Isolated From the Jordan Valley.</title>
        <authorList>
            <person name="Alhindi T."/>
            <person name="Albdaiwi R."/>
        </authorList>
    </citation>
    <scope>NUCLEOTIDE SEQUENCE [LARGE SCALE GENOMIC DNA]</scope>
    <source>
        <strain evidence="5 6">GSFE11</strain>
    </source>
</reference>
<evidence type="ECO:0000313" key="6">
    <source>
        <dbReference type="Proteomes" id="UP001199631"/>
    </source>
</evidence>
<dbReference type="InterPro" id="IPR000792">
    <property type="entry name" value="Tscrpt_reg_LuxR_C"/>
</dbReference>
<comment type="caution">
    <text evidence="5">The sequence shown here is derived from an EMBL/GenBank/DDBJ whole genome shotgun (WGS) entry which is preliminary data.</text>
</comment>
<evidence type="ECO:0000256" key="3">
    <source>
        <dbReference type="ARBA" id="ARBA00023163"/>
    </source>
</evidence>
<keyword evidence="1" id="KW-0805">Transcription regulation</keyword>
<organism evidence="5 6">
    <name type="scientific">Oceanobacillus jordanicus</name>
    <dbReference type="NCBI Taxonomy" id="2867266"/>
    <lineage>
        <taxon>Bacteria</taxon>
        <taxon>Bacillati</taxon>
        <taxon>Bacillota</taxon>
        <taxon>Bacilli</taxon>
        <taxon>Bacillales</taxon>
        <taxon>Bacillaceae</taxon>
        <taxon>Oceanobacillus</taxon>
    </lineage>
</organism>
<keyword evidence="6" id="KW-1185">Reference proteome</keyword>
<dbReference type="SUPFAM" id="SSF46894">
    <property type="entry name" value="C-terminal effector domain of the bipartite response regulators"/>
    <property type="match status" value="1"/>
</dbReference>
<dbReference type="GO" id="GO:0003677">
    <property type="term" value="F:DNA binding"/>
    <property type="evidence" value="ECO:0007669"/>
    <property type="project" value="UniProtKB-KW"/>
</dbReference>
<evidence type="ECO:0000256" key="2">
    <source>
        <dbReference type="ARBA" id="ARBA00023125"/>
    </source>
</evidence>
<dbReference type="AlphaFoldDB" id="A0AAW5B3I9"/>
<dbReference type="RefSeq" id="WP_238018195.1">
    <property type="nucleotide sequence ID" value="NZ_JAIFZM010000002.1"/>
</dbReference>
<dbReference type="PRINTS" id="PR00038">
    <property type="entry name" value="HTHLUXR"/>
</dbReference>
<dbReference type="Gene3D" id="3.40.50.2300">
    <property type="match status" value="1"/>
</dbReference>
<dbReference type="SMART" id="SM00421">
    <property type="entry name" value="HTH_LUXR"/>
    <property type="match status" value="1"/>
</dbReference>
<evidence type="ECO:0000313" key="5">
    <source>
        <dbReference type="EMBL" id="MCG3418154.1"/>
    </source>
</evidence>
<dbReference type="Proteomes" id="UP001199631">
    <property type="component" value="Unassembled WGS sequence"/>
</dbReference>
<keyword evidence="3" id="KW-0804">Transcription</keyword>
<evidence type="ECO:0000256" key="1">
    <source>
        <dbReference type="ARBA" id="ARBA00023015"/>
    </source>
</evidence>
<dbReference type="CDD" id="cd06170">
    <property type="entry name" value="LuxR_C_like"/>
    <property type="match status" value="1"/>
</dbReference>
<dbReference type="InterPro" id="IPR039420">
    <property type="entry name" value="WalR-like"/>
</dbReference>
<feature type="domain" description="HTH luxR-type" evidence="4">
    <location>
        <begin position="143"/>
        <end position="208"/>
    </location>
</feature>
<proteinExistence type="predicted"/>
<sequence length="216" mass="24985">MFYVGFYQPRDSVKEIVTQMEEQHDIPVMIGSINVLVRCCSLIFLDLQKLTPKDSITLTRELTEKNVKVVGLISGEDEPRHLLRLVREGVISLIDDHSLSSLVKAVYVAQKDHSILPSILLQFLRENIVELRQLDKESFAHKLLKSCINLTPKEIEIAYLLGKDLKNRDIAYLLDTKESTVKVHISHIYTKTGKKRRRDLFQYFKELKHKEKGARS</sequence>
<dbReference type="GO" id="GO:0006355">
    <property type="term" value="P:regulation of DNA-templated transcription"/>
    <property type="evidence" value="ECO:0007669"/>
    <property type="project" value="InterPro"/>
</dbReference>
<dbReference type="EMBL" id="JAIFZM010000002">
    <property type="protein sequence ID" value="MCG3418154.1"/>
    <property type="molecule type" value="Genomic_DNA"/>
</dbReference>
<dbReference type="InterPro" id="IPR016032">
    <property type="entry name" value="Sig_transdc_resp-reg_C-effctor"/>
</dbReference>
<gene>
    <name evidence="5" type="ORF">K3T81_03220</name>
</gene>
<accession>A0AAW5B3I9</accession>
<keyword evidence="2" id="KW-0238">DNA-binding</keyword>
<dbReference type="Pfam" id="PF00196">
    <property type="entry name" value="GerE"/>
    <property type="match status" value="1"/>
</dbReference>